<evidence type="ECO:0000313" key="3">
    <source>
        <dbReference type="EMBL" id="PYH88186.1"/>
    </source>
</evidence>
<gene>
    <name evidence="3" type="ORF">BO71DRAFT_404058</name>
</gene>
<evidence type="ECO:0000259" key="2">
    <source>
        <dbReference type="SMART" id="SM00974"/>
    </source>
</evidence>
<dbReference type="Proteomes" id="UP000247810">
    <property type="component" value="Unassembled WGS sequence"/>
</dbReference>
<name>A0A319CS83_9EURO</name>
<feature type="compositionally biased region" description="Polar residues" evidence="1">
    <location>
        <begin position="7"/>
        <end position="31"/>
    </location>
</feature>
<feature type="compositionally biased region" description="Polar residues" evidence="1">
    <location>
        <begin position="61"/>
        <end position="74"/>
    </location>
</feature>
<organism evidence="3 4">
    <name type="scientific">Aspergillus ellipticus CBS 707.79</name>
    <dbReference type="NCBI Taxonomy" id="1448320"/>
    <lineage>
        <taxon>Eukaryota</taxon>
        <taxon>Fungi</taxon>
        <taxon>Dikarya</taxon>
        <taxon>Ascomycota</taxon>
        <taxon>Pezizomycotina</taxon>
        <taxon>Eurotiomycetes</taxon>
        <taxon>Eurotiomycetidae</taxon>
        <taxon>Eurotiales</taxon>
        <taxon>Aspergillaceae</taxon>
        <taxon>Aspergillus</taxon>
        <taxon>Aspergillus subgen. Circumdati</taxon>
    </lineage>
</organism>
<dbReference type="VEuPathDB" id="FungiDB:BO71DRAFT_404058"/>
<dbReference type="EMBL" id="KZ826117">
    <property type="protein sequence ID" value="PYH88186.1"/>
    <property type="molecule type" value="Genomic_DNA"/>
</dbReference>
<evidence type="ECO:0000313" key="4">
    <source>
        <dbReference type="Proteomes" id="UP000247810"/>
    </source>
</evidence>
<dbReference type="OrthoDB" id="2417614at2759"/>
<dbReference type="STRING" id="1448320.A0A319CS83"/>
<feature type="region of interest" description="Disordered" evidence="1">
    <location>
        <begin position="303"/>
        <end position="333"/>
    </location>
</feature>
<keyword evidence="4" id="KW-1185">Reference proteome</keyword>
<evidence type="ECO:0000256" key="1">
    <source>
        <dbReference type="SAM" id="MobiDB-lite"/>
    </source>
</evidence>
<dbReference type="AlphaFoldDB" id="A0A319CS83"/>
<dbReference type="PANTHER" id="PTHR28094:SF2">
    <property type="entry name" value="BACTERIOPHAGE T5 ORF172 DNA-BINDING DOMAIN-CONTAINING PROTEIN"/>
    <property type="match status" value="1"/>
</dbReference>
<proteinExistence type="predicted"/>
<feature type="compositionally biased region" description="Low complexity" evidence="1">
    <location>
        <begin position="133"/>
        <end position="172"/>
    </location>
</feature>
<reference evidence="3 4" key="1">
    <citation type="submission" date="2018-02" db="EMBL/GenBank/DDBJ databases">
        <title>The genomes of Aspergillus section Nigri reveals drivers in fungal speciation.</title>
        <authorList>
            <consortium name="DOE Joint Genome Institute"/>
            <person name="Vesth T.C."/>
            <person name="Nybo J."/>
            <person name="Theobald S."/>
            <person name="Brandl J."/>
            <person name="Frisvad J.C."/>
            <person name="Nielsen K.F."/>
            <person name="Lyhne E.K."/>
            <person name="Kogle M.E."/>
            <person name="Kuo A."/>
            <person name="Riley R."/>
            <person name="Clum A."/>
            <person name="Nolan M."/>
            <person name="Lipzen A."/>
            <person name="Salamov A."/>
            <person name="Henrissat B."/>
            <person name="Wiebenga A."/>
            <person name="De vries R.P."/>
            <person name="Grigoriev I.V."/>
            <person name="Mortensen U.H."/>
            <person name="Andersen M.R."/>
            <person name="Baker S.E."/>
        </authorList>
    </citation>
    <scope>NUCLEOTIDE SEQUENCE [LARGE SCALE GENOMIC DNA]</scope>
    <source>
        <strain evidence="3 4">CBS 707.79</strain>
    </source>
</reference>
<dbReference type="SMART" id="SM00974">
    <property type="entry name" value="T5orf172"/>
    <property type="match status" value="1"/>
</dbReference>
<protein>
    <submittedName>
        <fullName evidence="3">DUF1766-domain-containing protein</fullName>
    </submittedName>
</protein>
<feature type="region of interest" description="Disordered" evidence="1">
    <location>
        <begin position="1"/>
        <end position="108"/>
    </location>
</feature>
<feature type="region of interest" description="Disordered" evidence="1">
    <location>
        <begin position="215"/>
        <end position="245"/>
    </location>
</feature>
<dbReference type="Pfam" id="PF10544">
    <property type="entry name" value="T5orf172"/>
    <property type="match status" value="1"/>
</dbReference>
<feature type="region of interest" description="Disordered" evidence="1">
    <location>
        <begin position="127"/>
        <end position="185"/>
    </location>
</feature>
<feature type="compositionally biased region" description="Basic residues" evidence="1">
    <location>
        <begin position="99"/>
        <end position="108"/>
    </location>
</feature>
<accession>A0A319CS83</accession>
<dbReference type="InterPro" id="IPR018306">
    <property type="entry name" value="Phage_T5_Orf172_DNA-bd"/>
</dbReference>
<feature type="domain" description="Bacteriophage T5 Orf172 DNA-binding" evidence="2">
    <location>
        <begin position="265"/>
        <end position="389"/>
    </location>
</feature>
<dbReference type="PANTHER" id="PTHR28094">
    <property type="entry name" value="MEIOTICALLY UP-REGULATED GENE 113 PROTEIN"/>
    <property type="match status" value="1"/>
</dbReference>
<dbReference type="InterPro" id="IPR053006">
    <property type="entry name" value="Meiosis_regulatory"/>
</dbReference>
<sequence length="404" mass="44875">MPHFANTPENLVNRTDSLNPNSTCHGVTNNGRPCRRPLASPGTQSHPGSMYCWQHLDQAADSVTPSSNAPTPSQLKPRGSIDTLMEKFGVLDVNDPEKRRKQRKPTKKQTKRTVCCCFEVIEEEEIRPPRPVAAPTSTQQPSAGRPPSQSQSQSQSQFLSPQRPSLSRPSGPESWIPSNLSPETTATLTSEVTKPISAGDEPGYIYMFWVTPAESDTDTRGPPPSHVASSLLPPSSHPHHERRTSDAIRTARDLNALTSAPSGTSPGTLRLKIGRTNNVQRRLNEWTRQCSHNLTLIRYYPYTPSSATPSPQPSPARHGTPSHDNSPLAPGRKMPHVHRVERLIHLELADVRIRDLGKCPDCGKEHKEWFEISADKASLKRVDDCIRRWVQWAESNSPNTSNRH</sequence>
<feature type="compositionally biased region" description="Polar residues" evidence="1">
    <location>
        <begin position="176"/>
        <end position="185"/>
    </location>
</feature>